<evidence type="ECO:0000313" key="5">
    <source>
        <dbReference type="Proteomes" id="UP000567826"/>
    </source>
</evidence>
<feature type="non-terminal residue" evidence="4">
    <location>
        <position position="160"/>
    </location>
</feature>
<dbReference type="SUPFAM" id="SSF51283">
    <property type="entry name" value="dUTPase-like"/>
    <property type="match status" value="1"/>
</dbReference>
<keyword evidence="2" id="KW-0064">Aspartyl protease</keyword>
<dbReference type="GO" id="GO:0004190">
    <property type="term" value="F:aspartic-type endopeptidase activity"/>
    <property type="evidence" value="ECO:0007669"/>
    <property type="project" value="UniProtKB-KW"/>
</dbReference>
<comment type="caution">
    <text evidence="4">The sequence shown here is derived from an EMBL/GenBank/DDBJ whole genome shotgun (WGS) entry which is preliminary data.</text>
</comment>
<proteinExistence type="predicted"/>
<dbReference type="InterPro" id="IPR051592">
    <property type="entry name" value="HERV-K_Pro_peptidase_A2"/>
</dbReference>
<dbReference type="PROSITE" id="PS50175">
    <property type="entry name" value="ASP_PROT_RETROV"/>
    <property type="match status" value="1"/>
</dbReference>
<dbReference type="InterPro" id="IPR036157">
    <property type="entry name" value="dUTPase-like_sf"/>
</dbReference>
<evidence type="ECO:0000256" key="1">
    <source>
        <dbReference type="ARBA" id="ARBA00022670"/>
    </source>
</evidence>
<evidence type="ECO:0000256" key="2">
    <source>
        <dbReference type="ARBA" id="ARBA00022750"/>
    </source>
</evidence>
<dbReference type="InterPro" id="IPR029054">
    <property type="entry name" value="dUTPase-like"/>
</dbReference>
<dbReference type="AlphaFoldDB" id="A0A7L2GF55"/>
<feature type="non-terminal residue" evidence="4">
    <location>
        <position position="1"/>
    </location>
</feature>
<dbReference type="Gene3D" id="2.70.40.10">
    <property type="match status" value="1"/>
</dbReference>
<dbReference type="InterPro" id="IPR001995">
    <property type="entry name" value="Peptidase_A2_cat"/>
</dbReference>
<keyword evidence="1" id="KW-0645">Protease</keyword>
<dbReference type="PANTHER" id="PTHR19422">
    <property type="entry name" value="GAG RETROVIRAL POLYPROTEIN"/>
    <property type="match status" value="1"/>
</dbReference>
<feature type="domain" description="Peptidase A2" evidence="3">
    <location>
        <begin position="146"/>
        <end position="160"/>
    </location>
</feature>
<dbReference type="Proteomes" id="UP000567826">
    <property type="component" value="Unassembled WGS sequence"/>
</dbReference>
<evidence type="ECO:0000259" key="3">
    <source>
        <dbReference type="PROSITE" id="PS50175"/>
    </source>
</evidence>
<accession>A0A7L2GF55</accession>
<dbReference type="EMBL" id="VWYG01011465">
    <property type="protein sequence ID" value="NXQ84875.1"/>
    <property type="molecule type" value="Genomic_DNA"/>
</dbReference>
<name>A0A7L2GF55_NYCGR</name>
<reference evidence="4 5" key="1">
    <citation type="submission" date="2019-09" db="EMBL/GenBank/DDBJ databases">
        <title>Bird 10,000 Genomes (B10K) Project - Family phase.</title>
        <authorList>
            <person name="Zhang G."/>
        </authorList>
    </citation>
    <scope>NUCLEOTIDE SEQUENCE [LARGE SCALE GENOMIC DNA]</scope>
    <source>
        <strain evidence="4">B10K-DU-001-56</strain>
        <tissue evidence="4">Muscle</tissue>
    </source>
</reference>
<gene>
    <name evidence="4" type="primary">Ervk9_0</name>
    <name evidence="4" type="ORF">NYCGRA_R05552</name>
</gene>
<organism evidence="4 5">
    <name type="scientific">Nyctibius grandis</name>
    <name type="common">Great potoo</name>
    <dbReference type="NCBI Taxonomy" id="48427"/>
    <lineage>
        <taxon>Eukaryota</taxon>
        <taxon>Metazoa</taxon>
        <taxon>Chordata</taxon>
        <taxon>Craniata</taxon>
        <taxon>Vertebrata</taxon>
        <taxon>Euteleostomi</taxon>
        <taxon>Archelosauria</taxon>
        <taxon>Archosauria</taxon>
        <taxon>Dinosauria</taxon>
        <taxon>Saurischia</taxon>
        <taxon>Theropoda</taxon>
        <taxon>Coelurosauria</taxon>
        <taxon>Aves</taxon>
        <taxon>Neognathae</taxon>
        <taxon>Neoaves</taxon>
        <taxon>Strisores</taxon>
        <taxon>Caprimulgiformes</taxon>
        <taxon>Nyctibiidae</taxon>
        <taxon>Nyctibius</taxon>
    </lineage>
</organism>
<dbReference type="PANTHER" id="PTHR19422:SF123">
    <property type="entry name" value="RT1 CLASS I, LOCUS CE15"/>
    <property type="match status" value="1"/>
</dbReference>
<dbReference type="OrthoDB" id="9900537at2759"/>
<keyword evidence="5" id="KW-1185">Reference proteome</keyword>
<dbReference type="GO" id="GO:0006508">
    <property type="term" value="P:proteolysis"/>
    <property type="evidence" value="ECO:0007669"/>
    <property type="project" value="UniProtKB-KW"/>
</dbReference>
<keyword evidence="2" id="KW-0378">Hydrolase</keyword>
<evidence type="ECO:0000313" key="4">
    <source>
        <dbReference type="EMBL" id="NXQ84875.1"/>
    </source>
</evidence>
<sequence>TGSLVLDVATAVACTLVNQHPQRIKTRVIGPMMISGQSCGTLLLGQSPAGLKGLLILPGLIDADFTGTISVVVQTTFPPIHIPAGSKIAQLIPLPQLTQGMEPLSLRTRGTTGFGSTGEIAMLTMAMNRRPVTSVTLRNGEERITLDALLDTGAYLTIVA</sequence>
<dbReference type="Pfam" id="PF00692">
    <property type="entry name" value="dUTPase"/>
    <property type="match status" value="1"/>
</dbReference>
<protein>
    <submittedName>
        <fullName evidence="4">POK9 protein</fullName>
    </submittedName>
</protein>